<dbReference type="EMBL" id="JACHGK010000001">
    <property type="protein sequence ID" value="MBB6443765.1"/>
    <property type="molecule type" value="Genomic_DNA"/>
</dbReference>
<gene>
    <name evidence="2" type="ORF">HNR53_000353</name>
</gene>
<comment type="caution">
    <text evidence="2">The sequence shown here is derived from an EMBL/GenBank/DDBJ whole genome shotgun (WGS) entry which is preliminary data.</text>
</comment>
<feature type="zinc finger region" description="dksA C4-type" evidence="1">
    <location>
        <begin position="58"/>
        <end position="82"/>
    </location>
</feature>
<keyword evidence="3" id="KW-1185">Reference proteome</keyword>
<evidence type="ECO:0008006" key="4">
    <source>
        <dbReference type="Google" id="ProtNLM"/>
    </source>
</evidence>
<sequence length="92" mass="10586">MDMNTNEIYSELRKTKQELLQRLEDHNGSPLVKPYILGELKDIESALNKLEKGTFGTCEISGEILPQDLLALIPILKSVEDCQTIRYFFRKT</sequence>
<organism evidence="2 3">
    <name type="scientific">Bacillus benzoevorans</name>
    <dbReference type="NCBI Taxonomy" id="1456"/>
    <lineage>
        <taxon>Bacteria</taxon>
        <taxon>Bacillati</taxon>
        <taxon>Bacillota</taxon>
        <taxon>Bacilli</taxon>
        <taxon>Bacillales</taxon>
        <taxon>Bacillaceae</taxon>
        <taxon>Bacillus</taxon>
    </lineage>
</organism>
<accession>A0A7X0HQI4</accession>
<reference evidence="2 3" key="1">
    <citation type="submission" date="2020-08" db="EMBL/GenBank/DDBJ databases">
        <title>Genomic Encyclopedia of Type Strains, Phase IV (KMG-IV): sequencing the most valuable type-strain genomes for metagenomic binning, comparative biology and taxonomic classification.</title>
        <authorList>
            <person name="Goeker M."/>
        </authorList>
    </citation>
    <scope>NUCLEOTIDE SEQUENCE [LARGE SCALE GENOMIC DNA]</scope>
    <source>
        <strain evidence="2 3">DSM 5391</strain>
    </source>
</reference>
<protein>
    <recommendedName>
        <fullName evidence="4">DksA C4-type domain-containing protein</fullName>
    </recommendedName>
</protein>
<proteinExistence type="predicted"/>
<evidence type="ECO:0000313" key="3">
    <source>
        <dbReference type="Proteomes" id="UP000531594"/>
    </source>
</evidence>
<dbReference type="PROSITE" id="PS51128">
    <property type="entry name" value="ZF_DKSA_2"/>
    <property type="match status" value="1"/>
</dbReference>
<evidence type="ECO:0000313" key="2">
    <source>
        <dbReference type="EMBL" id="MBB6443765.1"/>
    </source>
</evidence>
<dbReference type="Proteomes" id="UP000531594">
    <property type="component" value="Unassembled WGS sequence"/>
</dbReference>
<dbReference type="Gene3D" id="1.20.120.910">
    <property type="entry name" value="DksA, coiled-coil domain"/>
    <property type="match status" value="1"/>
</dbReference>
<name>A0A7X0HQI4_9BACI</name>
<dbReference type="RefSeq" id="WP_184522062.1">
    <property type="nucleotide sequence ID" value="NZ_JACHGK010000001.1"/>
</dbReference>
<dbReference type="AlphaFoldDB" id="A0A7X0HQI4"/>
<evidence type="ECO:0000256" key="1">
    <source>
        <dbReference type="PROSITE-ProRule" id="PRU00510"/>
    </source>
</evidence>